<accession>A0A0R1M9P4</accession>
<evidence type="ECO:0000256" key="4">
    <source>
        <dbReference type="ARBA" id="ARBA00022989"/>
    </source>
</evidence>
<dbReference type="PANTHER" id="PTHR30287">
    <property type="entry name" value="MEMBRANE COMPONENT OF PREDICTED ABC SUPERFAMILY METABOLITE UPTAKE TRANSPORTER"/>
    <property type="match status" value="1"/>
</dbReference>
<gene>
    <name evidence="9" type="ORF">FC20_GL001143</name>
</gene>
<reference evidence="9 10" key="1">
    <citation type="journal article" date="2015" name="Genome Announc.">
        <title>Expanding the biotechnology potential of lactobacilli through comparative genomics of 213 strains and associated genera.</title>
        <authorList>
            <person name="Sun Z."/>
            <person name="Harris H.M."/>
            <person name="McCann A."/>
            <person name="Guo C."/>
            <person name="Argimon S."/>
            <person name="Zhang W."/>
            <person name="Yang X."/>
            <person name="Jeffery I.B."/>
            <person name="Cooney J.C."/>
            <person name="Kagawa T.F."/>
            <person name="Liu W."/>
            <person name="Song Y."/>
            <person name="Salvetti E."/>
            <person name="Wrobel A."/>
            <person name="Rasinkangas P."/>
            <person name="Parkhill J."/>
            <person name="Rea M.C."/>
            <person name="O'Sullivan O."/>
            <person name="Ritari J."/>
            <person name="Douillard F.P."/>
            <person name="Paul Ross R."/>
            <person name="Yang R."/>
            <person name="Briner A.E."/>
            <person name="Felis G.E."/>
            <person name="de Vos W.M."/>
            <person name="Barrangou R."/>
            <person name="Klaenhammer T.R."/>
            <person name="Caufield P.W."/>
            <person name="Cui Y."/>
            <person name="Zhang H."/>
            <person name="O'Toole P.W."/>
        </authorList>
    </citation>
    <scope>NUCLEOTIDE SEQUENCE [LARGE SCALE GENOMIC DNA]</scope>
    <source>
        <strain evidence="9 10">DSM 19284</strain>
    </source>
</reference>
<dbReference type="PATRIC" id="fig|1293597.4.peg.1226"/>
<dbReference type="GO" id="GO:0005886">
    <property type="term" value="C:plasma membrane"/>
    <property type="evidence" value="ECO:0007669"/>
    <property type="project" value="UniProtKB-SubCell"/>
</dbReference>
<feature type="transmembrane region" description="Helical" evidence="7">
    <location>
        <begin position="382"/>
        <end position="406"/>
    </location>
</feature>
<dbReference type="STRING" id="1293597.FC20_GL001143"/>
<dbReference type="AlphaFoldDB" id="A0A0R1M9P4"/>
<feature type="domain" description="ABC3 transporter permease C-terminal" evidence="8">
    <location>
        <begin position="336"/>
        <end position="451"/>
    </location>
</feature>
<feature type="transmembrane region" description="Helical" evidence="7">
    <location>
        <begin position="819"/>
        <end position="840"/>
    </location>
</feature>
<evidence type="ECO:0000256" key="7">
    <source>
        <dbReference type="SAM" id="Phobius"/>
    </source>
</evidence>
<feature type="coiled-coil region" evidence="6">
    <location>
        <begin position="247"/>
        <end position="298"/>
    </location>
</feature>
<feature type="transmembrane region" description="Helical" evidence="7">
    <location>
        <begin position="780"/>
        <end position="799"/>
    </location>
</feature>
<dbReference type="EMBL" id="AZDU01000036">
    <property type="protein sequence ID" value="KRL00739.1"/>
    <property type="molecule type" value="Genomic_DNA"/>
</dbReference>
<evidence type="ECO:0000256" key="1">
    <source>
        <dbReference type="ARBA" id="ARBA00004651"/>
    </source>
</evidence>
<comment type="subcellular location">
    <subcellularLocation>
        <location evidence="1">Cell membrane</location>
        <topology evidence="1">Multi-pass membrane protein</topology>
    </subcellularLocation>
</comment>
<dbReference type="InterPro" id="IPR038766">
    <property type="entry name" value="Membrane_comp_ABC_pdt"/>
</dbReference>
<dbReference type="Proteomes" id="UP000051074">
    <property type="component" value="Unassembled WGS sequence"/>
</dbReference>
<evidence type="ECO:0000256" key="2">
    <source>
        <dbReference type="ARBA" id="ARBA00022475"/>
    </source>
</evidence>
<protein>
    <submittedName>
        <fullName evidence="9">ABC superfamily ATP binding cassette transporter, membrane protein</fullName>
    </submittedName>
</protein>
<keyword evidence="5 7" id="KW-0472">Membrane</keyword>
<evidence type="ECO:0000313" key="10">
    <source>
        <dbReference type="Proteomes" id="UP000051074"/>
    </source>
</evidence>
<keyword evidence="6" id="KW-0175">Coiled coil</keyword>
<evidence type="ECO:0000313" key="9">
    <source>
        <dbReference type="EMBL" id="KRL00739.1"/>
    </source>
</evidence>
<comment type="caution">
    <text evidence="9">The sequence shown here is derived from an EMBL/GenBank/DDBJ whole genome shotgun (WGS) entry which is preliminary data.</text>
</comment>
<proteinExistence type="predicted"/>
<dbReference type="RefSeq" id="WP_056945358.1">
    <property type="nucleotide sequence ID" value="NZ_AZDU01000036.1"/>
</dbReference>
<evidence type="ECO:0000256" key="5">
    <source>
        <dbReference type="ARBA" id="ARBA00023136"/>
    </source>
</evidence>
<keyword evidence="10" id="KW-1185">Reference proteome</keyword>
<feature type="transmembrane region" description="Helical" evidence="7">
    <location>
        <begin position="333"/>
        <end position="353"/>
    </location>
</feature>
<organism evidence="9 10">
    <name type="scientific">Lactobacillus equicursoris DSM 19284 = JCM 14600 = CIP 110162</name>
    <dbReference type="NCBI Taxonomy" id="1293597"/>
    <lineage>
        <taxon>Bacteria</taxon>
        <taxon>Bacillati</taxon>
        <taxon>Bacillota</taxon>
        <taxon>Bacilli</taxon>
        <taxon>Lactobacillales</taxon>
        <taxon>Lactobacillaceae</taxon>
        <taxon>Lactobacillus</taxon>
    </lineage>
</organism>
<evidence type="ECO:0000259" key="8">
    <source>
        <dbReference type="Pfam" id="PF02687"/>
    </source>
</evidence>
<name>A0A0R1M9P4_9LACO</name>
<evidence type="ECO:0000256" key="6">
    <source>
        <dbReference type="SAM" id="Coils"/>
    </source>
</evidence>
<evidence type="ECO:0000256" key="3">
    <source>
        <dbReference type="ARBA" id="ARBA00022692"/>
    </source>
</evidence>
<dbReference type="PANTHER" id="PTHR30287:SF1">
    <property type="entry name" value="INNER MEMBRANE PROTEIN"/>
    <property type="match status" value="1"/>
</dbReference>
<feature type="transmembrane region" description="Helical" evidence="7">
    <location>
        <begin position="503"/>
        <end position="523"/>
    </location>
</feature>
<dbReference type="InterPro" id="IPR003838">
    <property type="entry name" value="ABC3_permease_C"/>
</dbReference>
<feature type="transmembrane region" description="Helical" evidence="7">
    <location>
        <begin position="426"/>
        <end position="450"/>
    </location>
</feature>
<dbReference type="Pfam" id="PF02687">
    <property type="entry name" value="FtsX"/>
    <property type="match status" value="2"/>
</dbReference>
<keyword evidence="3 7" id="KW-0812">Transmembrane</keyword>
<keyword evidence="4 7" id="KW-1133">Transmembrane helix</keyword>
<keyword evidence="2" id="KW-1003">Cell membrane</keyword>
<sequence length="857" mass="94422">MKLKKYWKTVFLAMTGSPGRFWSIVCLLALGSATLFGLKVTGPNLESAGQQVVQKQKMADFQVVSNLGFSKSDQIELKGQKGVTADFAYEEEGTLGNKAIRLFSLPKISKPILVKGTLPKKNNEVALSANLQKQYRLGQKITISMDKSSQLKSKTGKVTVTAFVQNPEFWANNLLGTSTKGTGTLEAYAYLPKTAFSGDYTVARIRYRNLAKYSFASSAYQKAIKTRQQKLTTLLADNGKKRRRELVSVANKKLQASQKQLDQQSSQLKLAKMAGQDVTAAEAKLQAAQKELNRQKKEITSLPQGTYSLYTRSTWPGGDGYSSYKNEVNAVKAVANVFPIIFYLVAALVVFTTRTRFVDEERQNSGLLRALGYSKKTVMGKFVIYGLVTSILGSAIGVILGNYLIAPVVNKICVRGMIIQKVVLGVYPGYLVLILLAALLAAVWPSFWVARRDLKDVPASLLLPKPPAAGSKILLEKITFVWNYLSFQGKVTARNIFRYKQRMLMTIFGVAGSVALLFTGLGIRSAISGIVNRQYQEIFSYDLLAVEKTGFSSKAKKKLEQKVNQLGQSEWIYYETSDNFVKGSSESQTISLIVPQKALKLINLDNRKSGKKIALPKTGAVISEKLAKLAGVKVGDMLSVNLAGQKRQVKVRAICEMYAGHYLFMSKTAFEKATGKKYETNSALVKLKGAKIAASSKALLKLSATQAVIQNQAMITNLKQTVNSLQTVMIILLILSIQLAVVILYNLTNINVSERVRELSTIKVLGLHNHEVTNYIYRETAVLSIIGIFAGLLLGRIMDLKILEMMAADAVMFDPAAPWFVYLAPFAEIIIILGILWMVVDKKLSKIDMLGALKAVD</sequence>
<feature type="transmembrane region" description="Helical" evidence="7">
    <location>
        <begin position="728"/>
        <end position="747"/>
    </location>
</feature>
<feature type="domain" description="ABC3 transporter permease C-terminal" evidence="8">
    <location>
        <begin position="730"/>
        <end position="837"/>
    </location>
</feature>